<dbReference type="Proteomes" id="UP001345013">
    <property type="component" value="Unassembled WGS sequence"/>
</dbReference>
<evidence type="ECO:0000256" key="5">
    <source>
        <dbReference type="ARBA" id="ARBA00038063"/>
    </source>
</evidence>
<dbReference type="PANTHER" id="PTHR17224:SF1">
    <property type="entry name" value="PEPTIDYL-TRNA HYDROLASE"/>
    <property type="match status" value="1"/>
</dbReference>
<comment type="caution">
    <text evidence="7">The sequence shown here is derived from an EMBL/GenBank/DDBJ whole genome shotgun (WGS) entry which is preliminary data.</text>
</comment>
<dbReference type="SUPFAM" id="SSF53178">
    <property type="entry name" value="Peptidyl-tRNA hydrolase-like"/>
    <property type="match status" value="1"/>
</dbReference>
<feature type="region of interest" description="Disordered" evidence="6">
    <location>
        <begin position="138"/>
        <end position="213"/>
    </location>
</feature>
<protein>
    <recommendedName>
        <fullName evidence="1">peptidyl-tRNA hydrolase</fullName>
        <ecNumber evidence="1">3.1.1.29</ecNumber>
    </recommendedName>
</protein>
<comment type="similarity">
    <text evidence="5">Belongs to the PTH family.</text>
</comment>
<feature type="compositionally biased region" description="Pro residues" evidence="6">
    <location>
        <begin position="201"/>
        <end position="210"/>
    </location>
</feature>
<dbReference type="PROSITE" id="PS01196">
    <property type="entry name" value="PEPT_TRNA_HYDROL_2"/>
    <property type="match status" value="1"/>
</dbReference>
<feature type="compositionally biased region" description="Polar residues" evidence="6">
    <location>
        <begin position="152"/>
        <end position="166"/>
    </location>
</feature>
<dbReference type="EC" id="3.1.1.29" evidence="1"/>
<evidence type="ECO:0000313" key="8">
    <source>
        <dbReference type="Proteomes" id="UP001345013"/>
    </source>
</evidence>
<reference evidence="7 8" key="1">
    <citation type="submission" date="2023-08" db="EMBL/GenBank/DDBJ databases">
        <title>Black Yeasts Isolated from many extreme environments.</title>
        <authorList>
            <person name="Coleine C."/>
            <person name="Stajich J.E."/>
            <person name="Selbmann L."/>
        </authorList>
    </citation>
    <scope>NUCLEOTIDE SEQUENCE [LARGE SCALE GENOMIC DNA]</scope>
    <source>
        <strain evidence="7 8">CCFEE 5885</strain>
    </source>
</reference>
<organism evidence="7 8">
    <name type="scientific">Lithohypha guttulata</name>
    <dbReference type="NCBI Taxonomy" id="1690604"/>
    <lineage>
        <taxon>Eukaryota</taxon>
        <taxon>Fungi</taxon>
        <taxon>Dikarya</taxon>
        <taxon>Ascomycota</taxon>
        <taxon>Pezizomycotina</taxon>
        <taxon>Eurotiomycetes</taxon>
        <taxon>Chaetothyriomycetidae</taxon>
        <taxon>Chaetothyriales</taxon>
        <taxon>Trichomeriaceae</taxon>
        <taxon>Lithohypha</taxon>
    </lineage>
</organism>
<gene>
    <name evidence="7" type="ORF">LTR24_001098</name>
</gene>
<name>A0ABR0KMI2_9EURO</name>
<evidence type="ECO:0000256" key="4">
    <source>
        <dbReference type="ARBA" id="ARBA00022884"/>
    </source>
</evidence>
<dbReference type="EMBL" id="JAVRRG010000008">
    <property type="protein sequence ID" value="KAK5100033.1"/>
    <property type="molecule type" value="Genomic_DNA"/>
</dbReference>
<feature type="region of interest" description="Disordered" evidence="6">
    <location>
        <begin position="1"/>
        <end position="32"/>
    </location>
</feature>
<proteinExistence type="inferred from homology"/>
<evidence type="ECO:0000256" key="6">
    <source>
        <dbReference type="SAM" id="MobiDB-lite"/>
    </source>
</evidence>
<evidence type="ECO:0000256" key="2">
    <source>
        <dbReference type="ARBA" id="ARBA00022555"/>
    </source>
</evidence>
<keyword evidence="4" id="KW-0694">RNA-binding</keyword>
<keyword evidence="8" id="KW-1185">Reference proteome</keyword>
<dbReference type="InterPro" id="IPR001328">
    <property type="entry name" value="Pept_tRNA_hydro"/>
</dbReference>
<sequence length="457" mass="48976">MSHHLPKVSERNKKSHAIIPKVSPARALSPQPSTKAVLQALTSAALACYTCCSRIRKDSLSHLQIQQAIHSGSQAASSPALCSLRVHSRLVPGSPRVSEEQGKRILREASRKRSEPFPEEIAEALRNFKIEQKSRHANIDGPEASVAGPATVEQSISEPTSEQTPSKDPPTAKDNAQPTTDRKLSLTRPHSPTSQRKPTRSPRPQPPPSDPQALFTKSVRHLRAASSINLASTTTTDPSTASTTMSRPVSLLIASLGNPPPYHSTRHSAAHLVLKSLQQSLSLPPFTPKHKSYGGGHISIGADVGRPEFTLYQSAVQMNISGGPLLKAWRHFSQLSDGAGRTAGLIVLHDEMEIAPGNLKVRYAGGSAKGHNGVKSVQQALQSAHMININTQAGLGKRFIKVGVGIGRPAGDTRTSKDVSAFVLGQLTSREKDGLEKCAVELEGLLFQEMARIALDA</sequence>
<keyword evidence="2" id="KW-0820">tRNA-binding</keyword>
<evidence type="ECO:0000256" key="3">
    <source>
        <dbReference type="ARBA" id="ARBA00022801"/>
    </source>
</evidence>
<keyword evidence="3" id="KW-0378">Hydrolase</keyword>
<dbReference type="Gene3D" id="3.40.50.1470">
    <property type="entry name" value="Peptidyl-tRNA hydrolase"/>
    <property type="match status" value="1"/>
</dbReference>
<dbReference type="InterPro" id="IPR018171">
    <property type="entry name" value="Pept_tRNA_hydro_CS"/>
</dbReference>
<feature type="region of interest" description="Disordered" evidence="6">
    <location>
        <begin position="92"/>
        <end position="118"/>
    </location>
</feature>
<dbReference type="Pfam" id="PF01195">
    <property type="entry name" value="Pept_tRNA_hydro"/>
    <property type="match status" value="1"/>
</dbReference>
<evidence type="ECO:0000313" key="7">
    <source>
        <dbReference type="EMBL" id="KAK5100033.1"/>
    </source>
</evidence>
<accession>A0ABR0KMI2</accession>
<dbReference type="InterPro" id="IPR036416">
    <property type="entry name" value="Pept_tRNA_hydro_sf"/>
</dbReference>
<feature type="compositionally biased region" description="Basic and acidic residues" evidence="6">
    <location>
        <begin position="97"/>
        <end position="116"/>
    </location>
</feature>
<dbReference type="PANTHER" id="PTHR17224">
    <property type="entry name" value="PEPTIDYL-TRNA HYDROLASE"/>
    <property type="match status" value="1"/>
</dbReference>
<evidence type="ECO:0000256" key="1">
    <source>
        <dbReference type="ARBA" id="ARBA00013260"/>
    </source>
</evidence>